<dbReference type="Proteomes" id="UP000006503">
    <property type="component" value="Chromosome"/>
</dbReference>
<protein>
    <recommendedName>
        <fullName evidence="1">YbaK/aminoacyl-tRNA synthetase-associated domain-containing protein</fullName>
    </recommendedName>
</protein>
<dbReference type="Pfam" id="PF04073">
    <property type="entry name" value="tRNA_edit"/>
    <property type="match status" value="1"/>
</dbReference>
<feature type="domain" description="YbaK/aminoacyl-tRNA synthetase-associated" evidence="1">
    <location>
        <begin position="25"/>
        <end position="141"/>
    </location>
</feature>
<dbReference type="HOGENOM" id="CLU_094875_0_3_6"/>
<dbReference type="Gene3D" id="3.90.960.10">
    <property type="entry name" value="YbaK/aminoacyl-tRNA synthetase-associated domain"/>
    <property type="match status" value="1"/>
</dbReference>
<dbReference type="KEGG" id="ppx:T1E_1025"/>
<dbReference type="InterPro" id="IPR007214">
    <property type="entry name" value="YbaK/aa-tRNA-synth-assoc-dom"/>
</dbReference>
<dbReference type="SUPFAM" id="SSF55826">
    <property type="entry name" value="YbaK/ProRS associated domain"/>
    <property type="match status" value="1"/>
</dbReference>
<dbReference type="PANTHER" id="PTHR30411">
    <property type="entry name" value="CYTOPLASMIC PROTEIN"/>
    <property type="match status" value="1"/>
</dbReference>
<dbReference type="AlphaFoldDB" id="I7B6D2"/>
<dbReference type="PANTHER" id="PTHR30411:SF1">
    <property type="entry name" value="CYTOPLASMIC PROTEIN"/>
    <property type="match status" value="1"/>
</dbReference>
<dbReference type="PATRIC" id="fig|1196325.3.peg.1030"/>
<gene>
    <name evidence="2" type="ordered locus">T1E_1025</name>
</gene>
<dbReference type="RefSeq" id="WP_014859553.1">
    <property type="nucleotide sequence ID" value="NC_018220.1"/>
</dbReference>
<proteinExistence type="predicted"/>
<dbReference type="CDD" id="cd04333">
    <property type="entry name" value="ProX_deacylase"/>
    <property type="match status" value="1"/>
</dbReference>
<evidence type="ECO:0000313" key="3">
    <source>
        <dbReference type="Proteomes" id="UP000006503"/>
    </source>
</evidence>
<dbReference type="EMBL" id="CP003734">
    <property type="protein sequence ID" value="AFO46883.1"/>
    <property type="molecule type" value="Genomic_DNA"/>
</dbReference>
<sequence>MSLQSVRAFLSEHAPDLEILEKDTSTATVAEAAVAHGVAPGQIAKTLSLWLKDEVAIVVMGGDAKIDNQKFKAQFKTKAKMLNADEVVEWTSHPVGGVCPFGLPHPLPVFVDVTLKKFDVVLPAAGATNAALRIAPERLAQLVQATWVDIAQDRS</sequence>
<evidence type="ECO:0000313" key="2">
    <source>
        <dbReference type="EMBL" id="AFO46883.1"/>
    </source>
</evidence>
<evidence type="ECO:0000259" key="1">
    <source>
        <dbReference type="Pfam" id="PF04073"/>
    </source>
</evidence>
<dbReference type="InterPro" id="IPR036754">
    <property type="entry name" value="YbaK/aa-tRNA-synt-asso_dom_sf"/>
</dbReference>
<name>I7B6D2_PSEPT</name>
<organism evidence="2 3">
    <name type="scientific">Pseudomonas putida (strain DOT-T1E)</name>
    <dbReference type="NCBI Taxonomy" id="1196325"/>
    <lineage>
        <taxon>Bacteria</taxon>
        <taxon>Pseudomonadati</taxon>
        <taxon>Pseudomonadota</taxon>
        <taxon>Gammaproteobacteria</taxon>
        <taxon>Pseudomonadales</taxon>
        <taxon>Pseudomonadaceae</taxon>
        <taxon>Pseudomonas</taxon>
    </lineage>
</organism>
<reference evidence="3" key="1">
    <citation type="journal article" date="2013" name="Microb. Biotechnol.">
        <title>Metabolic potential of the organic-solvent tolerant Pseudomonas putida DOT-T1E deduced from its annotated genome.</title>
        <authorList>
            <person name="Udaondo Z."/>
            <person name="Molina L."/>
            <person name="Daniels C."/>
            <person name="Gomez M.J."/>
            <person name="Molina-Henares M.A."/>
            <person name="Matilla M.A."/>
            <person name="Roca A."/>
            <person name="Fernandez M."/>
            <person name="Duque E."/>
            <person name="Segura A."/>
            <person name="Ramos J.L."/>
        </authorList>
    </citation>
    <scope>NUCLEOTIDE SEQUENCE [LARGE SCALE GENOMIC DNA]</scope>
    <source>
        <strain evidence="3">DOT-T1E</strain>
    </source>
</reference>
<accession>I7B6D2</accession>
<dbReference type="GO" id="GO:0002161">
    <property type="term" value="F:aminoacyl-tRNA deacylase activity"/>
    <property type="evidence" value="ECO:0007669"/>
    <property type="project" value="InterPro"/>
</dbReference>